<dbReference type="FunFam" id="3.30.1360.10:FF:000024">
    <property type="entry name" value="DNA-directed RNA polymerase II subunit RPB3"/>
    <property type="match status" value="1"/>
</dbReference>
<feature type="domain" description="DNA-directed RNA polymerase RpoA/D/Rpb3-type" evidence="11">
    <location>
        <begin position="126"/>
        <end position="344"/>
    </location>
</feature>
<evidence type="ECO:0000256" key="5">
    <source>
        <dbReference type="ARBA" id="ARBA00023242"/>
    </source>
</evidence>
<keyword evidence="13" id="KW-1185">Reference proteome</keyword>
<dbReference type="GO" id="GO:0006366">
    <property type="term" value="P:transcription by RNA polymerase II"/>
    <property type="evidence" value="ECO:0007669"/>
    <property type="project" value="Ensembl"/>
</dbReference>
<organism evidence="12 13">
    <name type="scientific">Chelonoidis abingdonii</name>
    <name type="common">Abingdon island giant tortoise</name>
    <name type="synonym">Testudo abingdonii</name>
    <dbReference type="NCBI Taxonomy" id="106734"/>
    <lineage>
        <taxon>Eukaryota</taxon>
        <taxon>Metazoa</taxon>
        <taxon>Chordata</taxon>
        <taxon>Craniata</taxon>
        <taxon>Vertebrata</taxon>
        <taxon>Euteleostomi</taxon>
        <taxon>Archelosauria</taxon>
        <taxon>Testudinata</taxon>
        <taxon>Testudines</taxon>
        <taxon>Cryptodira</taxon>
        <taxon>Durocryptodira</taxon>
        <taxon>Testudinoidea</taxon>
        <taxon>Testudinidae</taxon>
        <taxon>Chelonoidis</taxon>
    </lineage>
</organism>
<reference evidence="12" key="1">
    <citation type="submission" date="2025-08" db="UniProtKB">
        <authorList>
            <consortium name="Ensembl"/>
        </authorList>
    </citation>
    <scope>IDENTIFICATION</scope>
</reference>
<dbReference type="InterPro" id="IPR050518">
    <property type="entry name" value="Rpo3/RPB3_RNA_Pol_subunit"/>
</dbReference>
<name>A0A8C0J9E6_CHEAB</name>
<evidence type="ECO:0000256" key="3">
    <source>
        <dbReference type="ARBA" id="ARBA00022553"/>
    </source>
</evidence>
<dbReference type="AlphaFoldDB" id="A0A8C0J9E6"/>
<comment type="subcellular location">
    <subcellularLocation>
        <location evidence="1">Nucleus</location>
    </subcellularLocation>
</comment>
<dbReference type="InterPro" id="IPR011262">
    <property type="entry name" value="DNA-dir_RNA_pol_insert"/>
</dbReference>
<dbReference type="FunFam" id="2.170.120.12:FF:000002">
    <property type="entry name" value="DNA-directed RNA polymerase II subunit RPB3"/>
    <property type="match status" value="1"/>
</dbReference>
<dbReference type="GeneTree" id="ENSGT00950000183100"/>
<dbReference type="Proteomes" id="UP000694404">
    <property type="component" value="Unplaced"/>
</dbReference>
<evidence type="ECO:0000256" key="7">
    <source>
        <dbReference type="ARBA" id="ARBA00060222"/>
    </source>
</evidence>
<keyword evidence="3" id="KW-0597">Phosphoprotein</keyword>
<feature type="region of interest" description="Disordered" evidence="10">
    <location>
        <begin position="70"/>
        <end position="118"/>
    </location>
</feature>
<evidence type="ECO:0000313" key="12">
    <source>
        <dbReference type="Ensembl" id="ENSCABP00000028319.1"/>
    </source>
</evidence>
<evidence type="ECO:0000256" key="4">
    <source>
        <dbReference type="ARBA" id="ARBA00023163"/>
    </source>
</evidence>
<keyword evidence="2" id="KW-0240">DNA-directed RNA polymerase</keyword>
<evidence type="ECO:0000256" key="1">
    <source>
        <dbReference type="ARBA" id="ARBA00004123"/>
    </source>
</evidence>
<reference evidence="12" key="2">
    <citation type="submission" date="2025-09" db="UniProtKB">
        <authorList>
            <consortium name="Ensembl"/>
        </authorList>
    </citation>
    <scope>IDENTIFICATION</scope>
</reference>
<dbReference type="PANTHER" id="PTHR11800:SF2">
    <property type="entry name" value="DNA-DIRECTED RNA POLYMERASE II SUBUNIT RPB3"/>
    <property type="match status" value="1"/>
</dbReference>
<evidence type="ECO:0000259" key="11">
    <source>
        <dbReference type="SMART" id="SM00662"/>
    </source>
</evidence>
<dbReference type="InterPro" id="IPR036643">
    <property type="entry name" value="RNApol_insert_sf"/>
</dbReference>
<dbReference type="Gene3D" id="3.30.1360.10">
    <property type="entry name" value="RNA polymerase, RBP11-like subunit"/>
    <property type="match status" value="1"/>
</dbReference>
<accession>A0A8C0J9E6</accession>
<dbReference type="InterPro" id="IPR036603">
    <property type="entry name" value="RBP11-like"/>
</dbReference>
<keyword evidence="4" id="KW-0804">Transcription</keyword>
<evidence type="ECO:0000256" key="6">
    <source>
        <dbReference type="ARBA" id="ARBA00025804"/>
    </source>
</evidence>
<dbReference type="OMA" id="ECLECIS"/>
<dbReference type="Pfam" id="PF01000">
    <property type="entry name" value="RNA_pol_A_bac"/>
    <property type="match status" value="1"/>
</dbReference>
<evidence type="ECO:0000256" key="9">
    <source>
        <dbReference type="ARBA" id="ARBA00081597"/>
    </source>
</evidence>
<dbReference type="PANTHER" id="PTHR11800">
    <property type="entry name" value="DNA-DIRECTED RNA POLYMERASE"/>
    <property type="match status" value="1"/>
</dbReference>
<gene>
    <name evidence="12" type="primary">POLR2C</name>
</gene>
<dbReference type="SMART" id="SM00662">
    <property type="entry name" value="RPOLD"/>
    <property type="match status" value="1"/>
</dbReference>
<dbReference type="SUPFAM" id="SSF55257">
    <property type="entry name" value="RBP11-like subunits of RNA polymerase"/>
    <property type="match status" value="1"/>
</dbReference>
<dbReference type="Ensembl" id="ENSCABT00000031030.1">
    <property type="protein sequence ID" value="ENSCABP00000028319.1"/>
    <property type="gene ID" value="ENSCABG00000020799.1"/>
</dbReference>
<evidence type="ECO:0000256" key="8">
    <source>
        <dbReference type="ARBA" id="ARBA00072506"/>
    </source>
</evidence>
<dbReference type="Gene3D" id="2.170.120.12">
    <property type="entry name" value="DNA-directed RNA polymerase, insert domain"/>
    <property type="match status" value="1"/>
</dbReference>
<sequence length="357" mass="39507">MGLVPGSKGGGVCTAPSPLGARRCYEHRLGWGSRVWVPGAVRGPRGGARRWLWAALHSCGAGRRAAAGQAAGRPAAGAERGGAGTEGAAAARARPCRTANQPTVRITSSSDEERSSSFSRTRTWRERAIDWVQIDANSSVLHDEFIAHRLGLIPLTSDDIVDKLQYSRDCTCDEFCPECSVEFTLDVRCNEDQTRHVTSRDLISNNPRVIPVTSRSRDNDPNDYVEQDDILIVKLRKGQELRLRAYAKKGFGKEHAKWNPTAGVAFEYDPDNALRHTVYPKPEEWPKSEYSEIDEDEAQAPYDPNGKPERFYYNVESCGSLRPETIVLSALSGLKKKLSDLQTQLSHEIQSDVLTIN</sequence>
<dbReference type="InterPro" id="IPR011263">
    <property type="entry name" value="DNA-dir_RNA_pol_RpoA/D/Rpb3"/>
</dbReference>
<proteinExistence type="inferred from homology"/>
<dbReference type="GO" id="GO:0046983">
    <property type="term" value="F:protein dimerization activity"/>
    <property type="evidence" value="ECO:0007669"/>
    <property type="project" value="InterPro"/>
</dbReference>
<dbReference type="GO" id="GO:0005665">
    <property type="term" value="C:RNA polymerase II, core complex"/>
    <property type="evidence" value="ECO:0007669"/>
    <property type="project" value="Ensembl"/>
</dbReference>
<keyword evidence="5" id="KW-0539">Nucleus</keyword>
<evidence type="ECO:0000256" key="2">
    <source>
        <dbReference type="ARBA" id="ARBA00022478"/>
    </source>
</evidence>
<evidence type="ECO:0000256" key="10">
    <source>
        <dbReference type="SAM" id="MobiDB-lite"/>
    </source>
</evidence>
<dbReference type="GO" id="GO:0003899">
    <property type="term" value="F:DNA-directed RNA polymerase activity"/>
    <property type="evidence" value="ECO:0007669"/>
    <property type="project" value="InterPro"/>
</dbReference>
<feature type="compositionally biased region" description="Low complexity" evidence="10">
    <location>
        <begin position="86"/>
        <end position="109"/>
    </location>
</feature>
<dbReference type="SUPFAM" id="SSF56553">
    <property type="entry name" value="Insert subdomain of RNA polymerase alpha subunit"/>
    <property type="match status" value="1"/>
</dbReference>
<dbReference type="CDD" id="cd07031">
    <property type="entry name" value="RNAP_II_RPB3"/>
    <property type="match status" value="1"/>
</dbReference>
<evidence type="ECO:0000313" key="13">
    <source>
        <dbReference type="Proteomes" id="UP000694404"/>
    </source>
</evidence>
<comment type="similarity">
    <text evidence="6">Belongs to the archaeal Rpo3/eukaryotic RPB3 RNA polymerase subunit family.</text>
</comment>
<dbReference type="GO" id="GO:0005829">
    <property type="term" value="C:cytosol"/>
    <property type="evidence" value="ECO:0007669"/>
    <property type="project" value="Ensembl"/>
</dbReference>
<protein>
    <recommendedName>
        <fullName evidence="8">DNA-directed RNA polymerase II subunit RPB3</fullName>
    </recommendedName>
    <alternativeName>
        <fullName evidence="9">DNA-directed RNA polymerase II subunit C</fullName>
    </alternativeName>
</protein>
<comment type="function">
    <text evidence="7">Core component of RNA polymerase II (Pol II), a DNA-dependent RNA polymerase which synthesizes mRNA precursors and many functional non-coding RNAs using the four ribonucleoside triphosphates as substrates.</text>
</comment>